<dbReference type="EMBL" id="JARLKZ010000005">
    <property type="protein sequence ID" value="MEC0239938.1"/>
    <property type="molecule type" value="Genomic_DNA"/>
</dbReference>
<accession>A0ABU6GKF1</accession>
<comment type="caution">
    <text evidence="5">The sequence shown here is derived from an EMBL/GenBank/DDBJ whole genome shotgun (WGS) entry which is preliminary data.</text>
</comment>
<dbReference type="PROSITE" id="PS00041">
    <property type="entry name" value="HTH_ARAC_FAMILY_1"/>
    <property type="match status" value="1"/>
</dbReference>
<proteinExistence type="predicted"/>
<reference evidence="5 6" key="1">
    <citation type="submission" date="2023-03" db="EMBL/GenBank/DDBJ databases">
        <title>Bacillus Genome Sequencing.</title>
        <authorList>
            <person name="Dunlap C."/>
        </authorList>
    </citation>
    <scope>NUCLEOTIDE SEQUENCE [LARGE SCALE GENOMIC DNA]</scope>
    <source>
        <strain evidence="5 6">BD-525</strain>
    </source>
</reference>
<sequence length="292" mass="34009">MSMITNRIPIIPGDMLQLSDFKVFSLSKEEENLELVYHGLHRHDCFEMFWVTKGQGTVRIDFQSYRLSPNTLVLISPGQIHGWIDENPLQEVEGYMLIFSSELMSRQKPELAGWSPTMLFEMMGGNPFQLLNEDQAFIFNELFRLLAREQSKVQKDQTIAVRSYIELLLIEMSRIEDHWQQSHREEAGFKLSRQYLLAVEMHFRFTTVVSEYASMLYVTSNHLNDSIKKTLGISASDVLRDRQLLEAKRLLSHSKAQVDEIASHIGFRDSSYFGRWFKKNMGISPTTFRKLN</sequence>
<keyword evidence="3" id="KW-0804">Transcription</keyword>
<keyword evidence="2" id="KW-0238">DNA-binding</keyword>
<dbReference type="InterPro" id="IPR009057">
    <property type="entry name" value="Homeodomain-like_sf"/>
</dbReference>
<dbReference type="Proteomes" id="UP001344632">
    <property type="component" value="Unassembled WGS sequence"/>
</dbReference>
<dbReference type="SMART" id="SM00342">
    <property type="entry name" value="HTH_ARAC"/>
    <property type="match status" value="1"/>
</dbReference>
<feature type="domain" description="HTH araC/xylS-type" evidence="4">
    <location>
        <begin position="193"/>
        <end position="291"/>
    </location>
</feature>
<dbReference type="InterPro" id="IPR037923">
    <property type="entry name" value="HTH-like"/>
</dbReference>
<evidence type="ECO:0000256" key="2">
    <source>
        <dbReference type="ARBA" id="ARBA00023125"/>
    </source>
</evidence>
<dbReference type="Gene3D" id="2.60.120.10">
    <property type="entry name" value="Jelly Rolls"/>
    <property type="match status" value="1"/>
</dbReference>
<dbReference type="Pfam" id="PF02311">
    <property type="entry name" value="AraC_binding"/>
    <property type="match status" value="1"/>
</dbReference>
<dbReference type="InterPro" id="IPR003313">
    <property type="entry name" value="AraC-bd"/>
</dbReference>
<evidence type="ECO:0000256" key="3">
    <source>
        <dbReference type="ARBA" id="ARBA00023163"/>
    </source>
</evidence>
<dbReference type="PANTHER" id="PTHR43280">
    <property type="entry name" value="ARAC-FAMILY TRANSCRIPTIONAL REGULATOR"/>
    <property type="match status" value="1"/>
</dbReference>
<protein>
    <submittedName>
        <fullName evidence="5">AraC family transcriptional regulator</fullName>
    </submittedName>
</protein>
<evidence type="ECO:0000313" key="6">
    <source>
        <dbReference type="Proteomes" id="UP001344632"/>
    </source>
</evidence>
<evidence type="ECO:0000256" key="1">
    <source>
        <dbReference type="ARBA" id="ARBA00023015"/>
    </source>
</evidence>
<keyword evidence="6" id="KW-1185">Reference proteome</keyword>
<evidence type="ECO:0000259" key="4">
    <source>
        <dbReference type="PROSITE" id="PS01124"/>
    </source>
</evidence>
<dbReference type="RefSeq" id="WP_326087248.1">
    <property type="nucleotide sequence ID" value="NZ_JARLKZ010000005.1"/>
</dbReference>
<name>A0ABU6GKF1_9BACL</name>
<dbReference type="PANTHER" id="PTHR43280:SF32">
    <property type="entry name" value="TRANSCRIPTIONAL REGULATORY PROTEIN"/>
    <property type="match status" value="1"/>
</dbReference>
<evidence type="ECO:0000313" key="5">
    <source>
        <dbReference type="EMBL" id="MEC0239938.1"/>
    </source>
</evidence>
<keyword evidence="1" id="KW-0805">Transcription regulation</keyword>
<dbReference type="Pfam" id="PF12833">
    <property type="entry name" value="HTH_18"/>
    <property type="match status" value="1"/>
</dbReference>
<dbReference type="SUPFAM" id="SSF46689">
    <property type="entry name" value="Homeodomain-like"/>
    <property type="match status" value="1"/>
</dbReference>
<dbReference type="PROSITE" id="PS01124">
    <property type="entry name" value="HTH_ARAC_FAMILY_2"/>
    <property type="match status" value="1"/>
</dbReference>
<organism evidence="5 6">
    <name type="scientific">Paenibacillus dokdonensis</name>
    <dbReference type="NCBI Taxonomy" id="2567944"/>
    <lineage>
        <taxon>Bacteria</taxon>
        <taxon>Bacillati</taxon>
        <taxon>Bacillota</taxon>
        <taxon>Bacilli</taxon>
        <taxon>Bacillales</taxon>
        <taxon>Paenibacillaceae</taxon>
        <taxon>Paenibacillus</taxon>
    </lineage>
</organism>
<dbReference type="InterPro" id="IPR014710">
    <property type="entry name" value="RmlC-like_jellyroll"/>
</dbReference>
<dbReference type="InterPro" id="IPR018062">
    <property type="entry name" value="HTH_AraC-typ_CS"/>
</dbReference>
<dbReference type="PRINTS" id="PR00032">
    <property type="entry name" value="HTHARAC"/>
</dbReference>
<dbReference type="SUPFAM" id="SSF51215">
    <property type="entry name" value="Regulatory protein AraC"/>
    <property type="match status" value="1"/>
</dbReference>
<dbReference type="InterPro" id="IPR020449">
    <property type="entry name" value="Tscrpt_reg_AraC-type_HTH"/>
</dbReference>
<gene>
    <name evidence="5" type="ORF">P4H66_08765</name>
</gene>
<dbReference type="InterPro" id="IPR018060">
    <property type="entry name" value="HTH_AraC"/>
</dbReference>
<dbReference type="Gene3D" id="1.10.10.60">
    <property type="entry name" value="Homeodomain-like"/>
    <property type="match status" value="1"/>
</dbReference>